<keyword evidence="13" id="KW-0645">Protease</keyword>
<dbReference type="GO" id="GO:0008237">
    <property type="term" value="F:metallopeptidase activity"/>
    <property type="evidence" value="ECO:0007669"/>
    <property type="project" value="UniProtKB-KW"/>
</dbReference>
<feature type="disulfide bond" evidence="9 12">
    <location>
        <begin position="311"/>
        <end position="329"/>
    </location>
</feature>
<feature type="non-terminal residue" evidence="14">
    <location>
        <position position="540"/>
    </location>
</feature>
<feature type="disulfide bond" evidence="9 12">
    <location>
        <begin position="452"/>
        <end position="470"/>
    </location>
</feature>
<evidence type="ECO:0000256" key="10">
    <source>
        <dbReference type="PIRSR" id="PIRSR601548-6"/>
    </source>
</evidence>
<evidence type="ECO:0000256" key="2">
    <source>
        <dbReference type="ARBA" id="ARBA00022729"/>
    </source>
</evidence>
<keyword evidence="3 9" id="KW-1015">Disulfide bond</keyword>
<dbReference type="InterPro" id="IPR001548">
    <property type="entry name" value="Peptidase_M2"/>
</dbReference>
<evidence type="ECO:0000256" key="4">
    <source>
        <dbReference type="ARBA" id="ARBA00023180"/>
    </source>
</evidence>
<feature type="binding site" evidence="8">
    <location>
        <position position="346"/>
    </location>
    <ligand>
        <name>Zn(2+)</name>
        <dbReference type="ChEBI" id="CHEBI:29105"/>
        <label>1</label>
        <note>catalytic</note>
    </ligand>
</feature>
<protein>
    <recommendedName>
        <fullName evidence="13">Angiotensin-converting enzyme</fullName>
        <ecNumber evidence="13">3.4.-.-</ecNumber>
    </recommendedName>
</protein>
<feature type="non-terminal residue" evidence="14">
    <location>
        <position position="1"/>
    </location>
</feature>
<dbReference type="Pfam" id="PF01401">
    <property type="entry name" value="Peptidase_M2"/>
    <property type="match status" value="3"/>
</dbReference>
<dbReference type="EMBL" id="KB741079">
    <property type="protein sequence ID" value="ENN74047.1"/>
    <property type="molecule type" value="Genomic_DNA"/>
</dbReference>
<dbReference type="EC" id="3.4.-.-" evidence="13"/>
<feature type="binding site" evidence="11">
    <location>
        <position position="342"/>
    </location>
    <ligand>
        <name>Zn(2+)</name>
        <dbReference type="ChEBI" id="CHEBI:29105"/>
        <label>2</label>
        <note>catalytic</note>
    </ligand>
</feature>
<dbReference type="OMA" id="HIWVEWR"/>
<dbReference type="CDD" id="cd06461">
    <property type="entry name" value="M2_ACE"/>
    <property type="match status" value="1"/>
</dbReference>
<feature type="binding site" evidence="11">
    <location>
        <position position="346"/>
    </location>
    <ligand>
        <name>Zn(2+)</name>
        <dbReference type="ChEBI" id="CHEBI:29105"/>
        <label>2</label>
        <note>catalytic</note>
    </ligand>
</feature>
<evidence type="ECO:0000256" key="12">
    <source>
        <dbReference type="PROSITE-ProRule" id="PRU01355"/>
    </source>
</evidence>
<reference evidence="14" key="1">
    <citation type="journal article" date="2013" name="Genome Biol.">
        <title>Draft genome of the mountain pine beetle, Dendroctonus ponderosae Hopkins, a major forest pest.</title>
        <authorList>
            <person name="Keeling C.I."/>
            <person name="Yuen M.M."/>
            <person name="Liao N.Y."/>
            <person name="Docking T.R."/>
            <person name="Chan S.K."/>
            <person name="Taylor G.A."/>
            <person name="Palmquist D.L."/>
            <person name="Jackman S.D."/>
            <person name="Nguyen A."/>
            <person name="Li M."/>
            <person name="Henderson H."/>
            <person name="Janes J.K."/>
            <person name="Zhao Y."/>
            <person name="Pandoh P."/>
            <person name="Moore R."/>
            <person name="Sperling F.A."/>
            <person name="Huber D.P."/>
            <person name="Birol I."/>
            <person name="Jones S.J."/>
            <person name="Bohlmann J."/>
        </authorList>
    </citation>
    <scope>NUCLEOTIDE SEQUENCE</scope>
</reference>
<keyword evidence="13" id="KW-0378">Hydrolase</keyword>
<name>N6U654_DENPD</name>
<organism evidence="14">
    <name type="scientific">Dendroctonus ponderosae</name>
    <name type="common">Mountain pine beetle</name>
    <dbReference type="NCBI Taxonomy" id="77166"/>
    <lineage>
        <taxon>Eukaryota</taxon>
        <taxon>Metazoa</taxon>
        <taxon>Ecdysozoa</taxon>
        <taxon>Arthropoda</taxon>
        <taxon>Hexapoda</taxon>
        <taxon>Insecta</taxon>
        <taxon>Pterygota</taxon>
        <taxon>Neoptera</taxon>
        <taxon>Endopterygota</taxon>
        <taxon>Coleoptera</taxon>
        <taxon>Polyphaga</taxon>
        <taxon>Cucujiformia</taxon>
        <taxon>Curculionidae</taxon>
        <taxon>Scolytinae</taxon>
        <taxon>Dendroctonus</taxon>
    </lineage>
</organism>
<evidence type="ECO:0000256" key="9">
    <source>
        <dbReference type="PIRSR" id="PIRSR601548-4"/>
    </source>
</evidence>
<gene>
    <name evidence="14" type="ORF">YQE_09338</name>
</gene>
<keyword evidence="8 13" id="KW-0862">Zinc</keyword>
<feature type="binding site" evidence="7">
    <location>
        <position position="221"/>
    </location>
    <ligand>
        <name>chloride</name>
        <dbReference type="ChEBI" id="CHEBI:17996"/>
        <label>1</label>
    </ligand>
</feature>
<comment type="similarity">
    <text evidence="1 12 13">Belongs to the peptidase M2 family.</text>
</comment>
<feature type="binding site" evidence="7">
    <location>
        <position position="436"/>
    </location>
    <ligand>
        <name>chloride</name>
        <dbReference type="ChEBI" id="CHEBI:17996"/>
        <label>1</label>
    </ligand>
</feature>
<dbReference type="GO" id="GO:0005615">
    <property type="term" value="C:extracellular space"/>
    <property type="evidence" value="ECO:0007669"/>
    <property type="project" value="TreeGrafter"/>
</dbReference>
<evidence type="ECO:0000256" key="8">
    <source>
        <dbReference type="PIRSR" id="PIRSR601548-3"/>
    </source>
</evidence>
<evidence type="ECO:0000256" key="13">
    <source>
        <dbReference type="RuleBase" id="RU361144"/>
    </source>
</evidence>
<feature type="glycosylation site" description="N-linked (GlcNAc...) asparagine" evidence="6">
    <location>
        <position position="62"/>
    </location>
</feature>
<dbReference type="AlphaFoldDB" id="N6U654"/>
<evidence type="ECO:0000256" key="5">
    <source>
        <dbReference type="PIRSR" id="PIRSR601548-1"/>
    </source>
</evidence>
<proteinExistence type="inferred from homology"/>
<feature type="binding site" evidence="8">
    <location>
        <position position="342"/>
    </location>
    <ligand>
        <name>Zn(2+)</name>
        <dbReference type="ChEBI" id="CHEBI:29105"/>
        <label>1</label>
        <note>catalytic</note>
    </ligand>
</feature>
<keyword evidence="2" id="KW-0732">Signal</keyword>
<dbReference type="GO" id="GO:0004180">
    <property type="term" value="F:carboxypeptidase activity"/>
    <property type="evidence" value="ECO:0007669"/>
    <property type="project" value="UniProtKB-KW"/>
</dbReference>
<dbReference type="HOGENOM" id="CLU_014364_3_3_1"/>
<evidence type="ECO:0000256" key="1">
    <source>
        <dbReference type="ARBA" id="ARBA00008139"/>
    </source>
</evidence>
<dbReference type="OrthoDB" id="10029630at2759"/>
<evidence type="ECO:0000256" key="6">
    <source>
        <dbReference type="PIRSR" id="PIRSR601548-10"/>
    </source>
</evidence>
<evidence type="ECO:0000256" key="3">
    <source>
        <dbReference type="ARBA" id="ARBA00023157"/>
    </source>
</evidence>
<dbReference type="GO" id="GO:0008241">
    <property type="term" value="F:peptidyl-dipeptidase activity"/>
    <property type="evidence" value="ECO:0007669"/>
    <property type="project" value="InterPro"/>
</dbReference>
<keyword evidence="8 13" id="KW-0479">Metal-binding</keyword>
<dbReference type="PANTHER" id="PTHR10514">
    <property type="entry name" value="ANGIOTENSIN-CONVERTING ENZYME"/>
    <property type="match status" value="1"/>
</dbReference>
<evidence type="ECO:0000256" key="11">
    <source>
        <dbReference type="PIRSR" id="PIRSR601548-8"/>
    </source>
</evidence>
<keyword evidence="4 6" id="KW-0325">Glycoprotein</keyword>
<dbReference type="Gene3D" id="1.10.1370.30">
    <property type="match status" value="1"/>
</dbReference>
<dbReference type="FunFam" id="1.10.1370.30:FF:000005">
    <property type="entry name" value="Angiotensin-converting enzyme"/>
    <property type="match status" value="1"/>
</dbReference>
<dbReference type="GO" id="GO:0005886">
    <property type="term" value="C:plasma membrane"/>
    <property type="evidence" value="ECO:0007669"/>
    <property type="project" value="TreeGrafter"/>
</dbReference>
<accession>N6U654</accession>
<dbReference type="PRINTS" id="PR00791">
    <property type="entry name" value="PEPDIPTASEA"/>
</dbReference>
<dbReference type="GO" id="GO:0046872">
    <property type="term" value="F:metal ion binding"/>
    <property type="evidence" value="ECO:0007669"/>
    <property type="project" value="UniProtKB-KW"/>
</dbReference>
<dbReference type="SUPFAM" id="SSF55486">
    <property type="entry name" value="Metalloproteases ('zincins'), catalytic domain"/>
    <property type="match status" value="1"/>
</dbReference>
<feature type="disulfide bond" evidence="9">
    <location>
        <begin position="142"/>
        <end position="154"/>
    </location>
</feature>
<sequence>MILRIIPILALLLGLCPLHPWAKDASIEEEEYEARNFLILLNRQTERDANRASLAEWAYASNLTEENLNNKLAVSSEVARNVKEAWQRVIQFNWQRFSDYSLRRQFQKYSVLGVAALPEEKFKQLETIISDMQAIYSKAKICPNGQKPEDGAECTLSLEPELTQILSTSKDPEELKHVWLGWRNAVGAKCRGLYKQYVDLSNDAAKLNNFTDTSEYWLNDYEDANFKASVQSLWKQLQPLYLQIHAYVRTKLRQKYGDIVSERGPIPVHLLVTKIFRTAEAFFKSINLTAMPESFWTNSILEKPSDRDIVCHASAWDFQDGKDFRIKQCTEVTDEQLITAHHEMGHVEYFLQYKEQPLKFREGANDGKITFLPFGYLMDLWRWDVFSGKTAPEDYNCKWWELREKYQGVEPPLDRSEEDFDPGAKYHIISDVPYLRYFISFVIQYQFHRALCEKAGQYDPNNAEKPLHQCDIYQSITAGNVLKQMLAMGSSRPWPEALEVITGQRTMDATGILDFFKPLHKWLETENQKNNATIGWEPSK</sequence>
<keyword evidence="13" id="KW-0482">Metalloprotease</keyword>
<evidence type="ECO:0000256" key="7">
    <source>
        <dbReference type="PIRSR" id="PIRSR601548-2"/>
    </source>
</evidence>
<feature type="active site" description="Proton donor 1" evidence="5">
    <location>
        <position position="427"/>
    </location>
</feature>
<dbReference type="PROSITE" id="PS52011">
    <property type="entry name" value="PEPTIDASE_M2"/>
    <property type="match status" value="1"/>
</dbReference>
<feature type="active site" description="Proton acceptor 1" evidence="5">
    <location>
        <position position="343"/>
    </location>
</feature>
<dbReference type="GO" id="GO:0006508">
    <property type="term" value="P:proteolysis"/>
    <property type="evidence" value="ECO:0007669"/>
    <property type="project" value="UniProtKB-KW"/>
</dbReference>
<dbReference type="PANTHER" id="PTHR10514:SF44">
    <property type="entry name" value="ANGIOTENSIN-CONVERTING ENZYME-RELATED"/>
    <property type="match status" value="1"/>
</dbReference>
<feature type="active site" description="Proton acceptor 2" evidence="10">
    <location>
        <position position="343"/>
    </location>
</feature>
<feature type="active site" description="Proton donor 2" evidence="10">
    <location>
        <position position="427"/>
    </location>
</feature>
<comment type="caution">
    <text evidence="12">Lacks conserved residue(s) required for the propagation of feature annotation.</text>
</comment>
<keyword evidence="13" id="KW-0121">Carboxypeptidase</keyword>
<evidence type="ECO:0000313" key="14">
    <source>
        <dbReference type="EMBL" id="ENN74047.1"/>
    </source>
</evidence>